<dbReference type="PROSITE" id="PS00108">
    <property type="entry name" value="PROTEIN_KINASE_ST"/>
    <property type="match status" value="1"/>
</dbReference>
<dbReference type="Gene3D" id="1.10.510.10">
    <property type="entry name" value="Transferase(Phosphotransferase) domain 1"/>
    <property type="match status" value="1"/>
</dbReference>
<evidence type="ECO:0000313" key="4">
    <source>
        <dbReference type="EMBL" id="VAH12242.1"/>
    </source>
</evidence>
<accession>A0A9R0QIK7</accession>
<proteinExistence type="predicted"/>
<dbReference type="GO" id="GO:0005524">
    <property type="term" value="F:ATP binding"/>
    <property type="evidence" value="ECO:0007669"/>
    <property type="project" value="UniProtKB-KW"/>
</dbReference>
<organism evidence="4 5">
    <name type="scientific">Triticum turgidum subsp. durum</name>
    <name type="common">Durum wheat</name>
    <name type="synonym">Triticum durum</name>
    <dbReference type="NCBI Taxonomy" id="4567"/>
    <lineage>
        <taxon>Eukaryota</taxon>
        <taxon>Viridiplantae</taxon>
        <taxon>Streptophyta</taxon>
        <taxon>Embryophyta</taxon>
        <taxon>Tracheophyta</taxon>
        <taxon>Spermatophyta</taxon>
        <taxon>Magnoliopsida</taxon>
        <taxon>Liliopsida</taxon>
        <taxon>Poales</taxon>
        <taxon>Poaceae</taxon>
        <taxon>BOP clade</taxon>
        <taxon>Pooideae</taxon>
        <taxon>Triticodae</taxon>
        <taxon>Triticeae</taxon>
        <taxon>Triticinae</taxon>
        <taxon>Triticum</taxon>
    </lineage>
</organism>
<dbReference type="PANTHER" id="PTHR27005">
    <property type="entry name" value="WALL-ASSOCIATED RECEPTOR KINASE-LIKE 21"/>
    <property type="match status" value="1"/>
</dbReference>
<dbReference type="SUPFAM" id="SSF56112">
    <property type="entry name" value="Protein kinase-like (PK-like)"/>
    <property type="match status" value="1"/>
</dbReference>
<keyword evidence="2" id="KW-0067">ATP-binding</keyword>
<dbReference type="Pfam" id="PF00069">
    <property type="entry name" value="Pkinase"/>
    <property type="match status" value="1"/>
</dbReference>
<dbReference type="GO" id="GO:0007166">
    <property type="term" value="P:cell surface receptor signaling pathway"/>
    <property type="evidence" value="ECO:0007669"/>
    <property type="project" value="InterPro"/>
</dbReference>
<protein>
    <recommendedName>
        <fullName evidence="3">Protein kinase domain-containing protein</fullName>
    </recommendedName>
</protein>
<evidence type="ECO:0000256" key="2">
    <source>
        <dbReference type="ARBA" id="ARBA00022840"/>
    </source>
</evidence>
<dbReference type="Proteomes" id="UP000324705">
    <property type="component" value="Chromosome 1B"/>
</dbReference>
<feature type="domain" description="Protein kinase" evidence="3">
    <location>
        <begin position="1"/>
        <end position="105"/>
    </location>
</feature>
<dbReference type="EMBL" id="LT934112">
    <property type="protein sequence ID" value="VAH12242.1"/>
    <property type="molecule type" value="Genomic_DNA"/>
</dbReference>
<dbReference type="InterPro" id="IPR045274">
    <property type="entry name" value="WAK-like"/>
</dbReference>
<dbReference type="Gramene" id="TRITD1Bv1G003660.2">
    <property type="protein sequence ID" value="TRITD1Bv1G003660.2"/>
    <property type="gene ID" value="TRITD1Bv1G003660"/>
</dbReference>
<dbReference type="PANTHER" id="PTHR27005:SF259">
    <property type="entry name" value="PROTEIN KINASE DOMAIN-CONTAINING PROTEIN"/>
    <property type="match status" value="1"/>
</dbReference>
<dbReference type="GO" id="GO:0005886">
    <property type="term" value="C:plasma membrane"/>
    <property type="evidence" value="ECO:0007669"/>
    <property type="project" value="TreeGrafter"/>
</dbReference>
<dbReference type="InterPro" id="IPR000719">
    <property type="entry name" value="Prot_kinase_dom"/>
</dbReference>
<evidence type="ECO:0000256" key="1">
    <source>
        <dbReference type="ARBA" id="ARBA00022741"/>
    </source>
</evidence>
<gene>
    <name evidence="4" type="ORF">TRITD_1Bv1G003660</name>
</gene>
<sequence length="105" mass="11941">MHSQTHNTILHGDVKPANILLDENFSPKIADFGISRLITKGKEHTRNIIGDMSYMDPVYLQTGRLTDKSDVYSFGVVILELISRRRATHSDNNSVVRSFLECHQK</sequence>
<evidence type="ECO:0000313" key="5">
    <source>
        <dbReference type="Proteomes" id="UP000324705"/>
    </source>
</evidence>
<evidence type="ECO:0000259" key="3">
    <source>
        <dbReference type="PROSITE" id="PS50011"/>
    </source>
</evidence>
<reference evidence="4 5" key="1">
    <citation type="submission" date="2017-09" db="EMBL/GenBank/DDBJ databases">
        <authorList>
            <consortium name="International Durum Wheat Genome Sequencing Consortium (IDWGSC)"/>
            <person name="Milanesi L."/>
        </authorList>
    </citation>
    <scope>NUCLEOTIDE SEQUENCE [LARGE SCALE GENOMIC DNA]</scope>
    <source>
        <strain evidence="5">cv. Svevo</strain>
    </source>
</reference>
<dbReference type="GO" id="GO:0004674">
    <property type="term" value="F:protein serine/threonine kinase activity"/>
    <property type="evidence" value="ECO:0007669"/>
    <property type="project" value="TreeGrafter"/>
</dbReference>
<dbReference type="AlphaFoldDB" id="A0A9R0QIK7"/>
<keyword evidence="5" id="KW-1185">Reference proteome</keyword>
<keyword evidence="1" id="KW-0547">Nucleotide-binding</keyword>
<dbReference type="InterPro" id="IPR008271">
    <property type="entry name" value="Ser/Thr_kinase_AS"/>
</dbReference>
<name>A0A9R0QIK7_TRITD</name>
<dbReference type="InterPro" id="IPR011009">
    <property type="entry name" value="Kinase-like_dom_sf"/>
</dbReference>
<dbReference type="PROSITE" id="PS50011">
    <property type="entry name" value="PROTEIN_KINASE_DOM"/>
    <property type="match status" value="1"/>
</dbReference>